<reference evidence="1 2" key="1">
    <citation type="submission" date="2018-08" db="EMBL/GenBank/DDBJ databases">
        <title>Muricauda nanhaiensis sp. nov., isolated from seawater of the South China Sea.</title>
        <authorList>
            <person name="Dang Y."/>
        </authorList>
    </citation>
    <scope>NUCLEOTIDE SEQUENCE [LARGE SCALE GENOMIC DNA]</scope>
    <source>
        <strain evidence="1 2">SM1704</strain>
    </source>
</reference>
<keyword evidence="2" id="KW-1185">Reference proteome</keyword>
<evidence type="ECO:0000313" key="2">
    <source>
        <dbReference type="Proteomes" id="UP000261828"/>
    </source>
</evidence>
<protein>
    <submittedName>
        <fullName evidence="1">Helix-hairpin-helix domain-containing protein</fullName>
    </submittedName>
</protein>
<dbReference type="OrthoDB" id="981124at2"/>
<dbReference type="Pfam" id="PF12836">
    <property type="entry name" value="HHH_3"/>
    <property type="match status" value="2"/>
</dbReference>
<sequence>MKSHFKFNKQERSGIFFLLLIIVILQGAYFYAKTLPFKGSSALTINEMEQTRLDSLKSLPNPESFKLFPFNPNYLSDHKGYTLGMSTLEIDRLLAFRKQNKYVNSPKEFQKVTLVSDSLLSILSPYFKFPEWSRRSASRKGNVLVNDREASIQDLNQVTAEDLMRINGIGKTLSKRIIKFRDRLGGFLLDDQLYDVYGLEPQVVKRAFKKFRVLHPPKIEKIDINKATAEEISRLVYISRKVAEDIVTLRNENGRIGSYEELFNINGFPINKKDRIKLYLSL</sequence>
<dbReference type="Proteomes" id="UP000261828">
    <property type="component" value="Unassembled WGS sequence"/>
</dbReference>
<name>A0A371JM75_9FLAO</name>
<dbReference type="EMBL" id="QTJX01000005">
    <property type="protein sequence ID" value="RDY58164.1"/>
    <property type="molecule type" value="Genomic_DNA"/>
</dbReference>
<evidence type="ECO:0000313" key="1">
    <source>
        <dbReference type="EMBL" id="RDY58164.1"/>
    </source>
</evidence>
<dbReference type="PANTHER" id="PTHR21180:SF32">
    <property type="entry name" value="ENDONUCLEASE_EXONUCLEASE_PHOSPHATASE FAMILY DOMAIN-CONTAINING PROTEIN 1"/>
    <property type="match status" value="1"/>
</dbReference>
<dbReference type="GO" id="GO:0015627">
    <property type="term" value="C:type II protein secretion system complex"/>
    <property type="evidence" value="ECO:0007669"/>
    <property type="project" value="TreeGrafter"/>
</dbReference>
<organism evidence="1 2">
    <name type="scientific">Flagellimonas nanhaiensis</name>
    <dbReference type="NCBI Taxonomy" id="2292706"/>
    <lineage>
        <taxon>Bacteria</taxon>
        <taxon>Pseudomonadati</taxon>
        <taxon>Bacteroidota</taxon>
        <taxon>Flavobacteriia</taxon>
        <taxon>Flavobacteriales</taxon>
        <taxon>Flavobacteriaceae</taxon>
        <taxon>Flagellimonas</taxon>
    </lineage>
</organism>
<dbReference type="PANTHER" id="PTHR21180">
    <property type="entry name" value="ENDONUCLEASE/EXONUCLEASE/PHOSPHATASE FAMILY DOMAIN-CONTAINING PROTEIN 1"/>
    <property type="match status" value="1"/>
</dbReference>
<gene>
    <name evidence="1" type="ORF">DX873_16735</name>
</gene>
<proteinExistence type="predicted"/>
<dbReference type="AlphaFoldDB" id="A0A371JM75"/>
<dbReference type="RefSeq" id="WP_116185632.1">
    <property type="nucleotide sequence ID" value="NZ_QTJX01000005.1"/>
</dbReference>
<dbReference type="SUPFAM" id="SSF47781">
    <property type="entry name" value="RuvA domain 2-like"/>
    <property type="match status" value="2"/>
</dbReference>
<comment type="caution">
    <text evidence="1">The sequence shown here is derived from an EMBL/GenBank/DDBJ whole genome shotgun (WGS) entry which is preliminary data.</text>
</comment>
<dbReference type="InterPro" id="IPR010994">
    <property type="entry name" value="RuvA_2-like"/>
</dbReference>
<accession>A0A371JM75</accession>
<dbReference type="Gene3D" id="1.10.150.280">
    <property type="entry name" value="AF1531-like domain"/>
    <property type="match status" value="2"/>
</dbReference>
<dbReference type="GO" id="GO:0015628">
    <property type="term" value="P:protein secretion by the type II secretion system"/>
    <property type="evidence" value="ECO:0007669"/>
    <property type="project" value="TreeGrafter"/>
</dbReference>
<dbReference type="InterPro" id="IPR051675">
    <property type="entry name" value="Endo/Exo/Phosphatase_dom_1"/>
</dbReference>